<sequence length="209" mass="22838">MQKGHVTRATIIARAYDMAARIGFEPLSLADLAAETGMSKSGLYAHFRSKEALQQAVLELAVERFSASVVAPALRRPRGTERLRALFDGYLGWINASAGSGRCLFMALGQEYRDRPGPIRDALVQVTKDWHSTIARVAADAIEDGAFAADVEPRQVAFEIVGIGMSYQQSLKLLDRADAEALARRAFESLLERGRAAMPRDTTPDMARG</sequence>
<dbReference type="PROSITE" id="PS50977">
    <property type="entry name" value="HTH_TETR_2"/>
    <property type="match status" value="1"/>
</dbReference>
<dbReference type="GO" id="GO:0003677">
    <property type="term" value="F:DNA binding"/>
    <property type="evidence" value="ECO:0007669"/>
    <property type="project" value="UniProtKB-UniRule"/>
</dbReference>
<feature type="DNA-binding region" description="H-T-H motif" evidence="4">
    <location>
        <begin position="28"/>
        <end position="47"/>
    </location>
</feature>
<evidence type="ECO:0000256" key="4">
    <source>
        <dbReference type="PROSITE-ProRule" id="PRU00335"/>
    </source>
</evidence>
<accession>A0A562BM78</accession>
<feature type="domain" description="HTH tetR-type" evidence="5">
    <location>
        <begin position="5"/>
        <end position="65"/>
    </location>
</feature>
<keyword evidence="2 4" id="KW-0238">DNA-binding</keyword>
<dbReference type="SUPFAM" id="SSF48498">
    <property type="entry name" value="Tetracyclin repressor-like, C-terminal domain"/>
    <property type="match status" value="1"/>
</dbReference>
<dbReference type="InterPro" id="IPR001647">
    <property type="entry name" value="HTH_TetR"/>
</dbReference>
<evidence type="ECO:0000256" key="2">
    <source>
        <dbReference type="ARBA" id="ARBA00023125"/>
    </source>
</evidence>
<reference evidence="6 7" key="1">
    <citation type="submission" date="2019-07" db="EMBL/GenBank/DDBJ databases">
        <title>Genome sequencing of lignin-degrading bacterial isolates.</title>
        <authorList>
            <person name="Gladden J."/>
        </authorList>
    </citation>
    <scope>NUCLEOTIDE SEQUENCE [LARGE SCALE GENOMIC DNA]</scope>
    <source>
        <strain evidence="6 7">J11</strain>
    </source>
</reference>
<evidence type="ECO:0000256" key="1">
    <source>
        <dbReference type="ARBA" id="ARBA00023015"/>
    </source>
</evidence>
<keyword evidence="1" id="KW-0805">Transcription regulation</keyword>
<organism evidence="6 7">
    <name type="scientific">Cupriavidus gilardii J11</name>
    <dbReference type="NCBI Taxonomy" id="936133"/>
    <lineage>
        <taxon>Bacteria</taxon>
        <taxon>Pseudomonadati</taxon>
        <taxon>Pseudomonadota</taxon>
        <taxon>Betaproteobacteria</taxon>
        <taxon>Burkholderiales</taxon>
        <taxon>Burkholderiaceae</taxon>
        <taxon>Cupriavidus</taxon>
    </lineage>
</organism>
<dbReference type="Gene3D" id="1.10.357.10">
    <property type="entry name" value="Tetracycline Repressor, domain 2"/>
    <property type="match status" value="1"/>
</dbReference>
<dbReference type="PANTHER" id="PTHR47506:SF6">
    <property type="entry name" value="HTH-TYPE TRANSCRIPTIONAL REPRESSOR NEMR"/>
    <property type="match status" value="1"/>
</dbReference>
<dbReference type="Pfam" id="PF00440">
    <property type="entry name" value="TetR_N"/>
    <property type="match status" value="1"/>
</dbReference>
<evidence type="ECO:0000256" key="3">
    <source>
        <dbReference type="ARBA" id="ARBA00023163"/>
    </source>
</evidence>
<comment type="caution">
    <text evidence="6">The sequence shown here is derived from an EMBL/GenBank/DDBJ whole genome shotgun (WGS) entry which is preliminary data.</text>
</comment>
<protein>
    <submittedName>
        <fullName evidence="6">TetR family transcriptional regulator</fullName>
    </submittedName>
</protein>
<name>A0A562BM78_9BURK</name>
<dbReference type="Proteomes" id="UP000318141">
    <property type="component" value="Unassembled WGS sequence"/>
</dbReference>
<keyword evidence="3" id="KW-0804">Transcription</keyword>
<dbReference type="PANTHER" id="PTHR47506">
    <property type="entry name" value="TRANSCRIPTIONAL REGULATORY PROTEIN"/>
    <property type="match status" value="1"/>
</dbReference>
<dbReference type="OrthoDB" id="326421at2"/>
<gene>
    <name evidence="6" type="ORF">L602_002200000380</name>
</gene>
<dbReference type="InterPro" id="IPR009057">
    <property type="entry name" value="Homeodomain-like_sf"/>
</dbReference>
<dbReference type="InterPro" id="IPR011075">
    <property type="entry name" value="TetR_C"/>
</dbReference>
<dbReference type="InterPro" id="IPR036271">
    <property type="entry name" value="Tet_transcr_reg_TetR-rel_C_sf"/>
</dbReference>
<proteinExistence type="predicted"/>
<dbReference type="Gene3D" id="1.10.10.60">
    <property type="entry name" value="Homeodomain-like"/>
    <property type="match status" value="1"/>
</dbReference>
<evidence type="ECO:0000313" key="6">
    <source>
        <dbReference type="EMBL" id="TWG85983.1"/>
    </source>
</evidence>
<evidence type="ECO:0000313" key="7">
    <source>
        <dbReference type="Proteomes" id="UP000318141"/>
    </source>
</evidence>
<keyword evidence="7" id="KW-1185">Reference proteome</keyword>
<evidence type="ECO:0000259" key="5">
    <source>
        <dbReference type="PROSITE" id="PS50977"/>
    </source>
</evidence>
<dbReference type="Pfam" id="PF16925">
    <property type="entry name" value="TetR_C_13"/>
    <property type="match status" value="1"/>
</dbReference>
<dbReference type="PRINTS" id="PR00455">
    <property type="entry name" value="HTHTETR"/>
</dbReference>
<dbReference type="SUPFAM" id="SSF46689">
    <property type="entry name" value="Homeodomain-like"/>
    <property type="match status" value="1"/>
</dbReference>
<dbReference type="AlphaFoldDB" id="A0A562BM78"/>
<dbReference type="EMBL" id="VLJN01000015">
    <property type="protein sequence ID" value="TWG85983.1"/>
    <property type="molecule type" value="Genomic_DNA"/>
</dbReference>